<feature type="transmembrane region" description="Helical" evidence="1">
    <location>
        <begin position="216"/>
        <end position="232"/>
    </location>
</feature>
<protein>
    <recommendedName>
        <fullName evidence="4">DUF2232 domain-containing protein</fullName>
    </recommendedName>
</protein>
<comment type="caution">
    <text evidence="2">The sequence shown here is derived from an EMBL/GenBank/DDBJ whole genome shotgun (WGS) entry which is preliminary data.</text>
</comment>
<feature type="transmembrane region" description="Helical" evidence="1">
    <location>
        <begin position="51"/>
        <end position="68"/>
    </location>
</feature>
<evidence type="ECO:0000313" key="2">
    <source>
        <dbReference type="EMBL" id="KQL51311.1"/>
    </source>
</evidence>
<keyword evidence="1" id="KW-1133">Transmembrane helix</keyword>
<proteinExistence type="predicted"/>
<sequence length="312" mass="35554">MKNVRVITEGALLLAVYTVLFLIYLYIPVLFIIATMFLVLPFLLYSAKHPLKYSIVFFIASILISALMGTVLSIPKAIIFGATGIVMGYLVQMNKSKFIIYIASSLTFLLFNILGYIVSVKLFNINYLQQISEQLQESFHRSADILKAIGQGQTDQTLENIQNAISLLTTLFPAMLVIISFMMVWLFIIINFPIAKRFRVNVPKWEPFHKIQLPKSVLWYYLITMLLSLVIHPKTGSYVATALMNLAVIFQIFMLIQGFSLVFYFGHLQKWSKGIYTLIVIFSFFFPPAMFVILILGIIDLGMDIRSKLKGL</sequence>
<gene>
    <name evidence="2" type="ORF">AN964_20210</name>
</gene>
<organism evidence="2 3">
    <name type="scientific">Heyndrickxia shackletonii</name>
    <dbReference type="NCBI Taxonomy" id="157838"/>
    <lineage>
        <taxon>Bacteria</taxon>
        <taxon>Bacillati</taxon>
        <taxon>Bacillota</taxon>
        <taxon>Bacilli</taxon>
        <taxon>Bacillales</taxon>
        <taxon>Bacillaceae</taxon>
        <taxon>Heyndrickxia</taxon>
    </lineage>
</organism>
<accession>A0A0Q3WSL7</accession>
<feature type="transmembrane region" description="Helical" evidence="1">
    <location>
        <begin position="275"/>
        <end position="299"/>
    </location>
</feature>
<keyword evidence="3" id="KW-1185">Reference proteome</keyword>
<feature type="transmembrane region" description="Helical" evidence="1">
    <location>
        <begin position="238"/>
        <end position="263"/>
    </location>
</feature>
<dbReference type="EMBL" id="LJJC01000006">
    <property type="protein sequence ID" value="KQL51311.1"/>
    <property type="molecule type" value="Genomic_DNA"/>
</dbReference>
<dbReference type="PANTHER" id="PTHR41324:SF1">
    <property type="entry name" value="DUF2232 DOMAIN-CONTAINING PROTEIN"/>
    <property type="match status" value="1"/>
</dbReference>
<feature type="transmembrane region" description="Helical" evidence="1">
    <location>
        <begin position="98"/>
        <end position="118"/>
    </location>
</feature>
<dbReference type="Proteomes" id="UP000051888">
    <property type="component" value="Unassembled WGS sequence"/>
</dbReference>
<feature type="transmembrane region" description="Helical" evidence="1">
    <location>
        <begin position="12"/>
        <end position="44"/>
    </location>
</feature>
<dbReference type="PATRIC" id="fig|157838.3.peg.4458"/>
<dbReference type="PANTHER" id="PTHR41324">
    <property type="entry name" value="MEMBRANE PROTEIN-RELATED"/>
    <property type="match status" value="1"/>
</dbReference>
<dbReference type="RefSeq" id="WP_055741617.1">
    <property type="nucleotide sequence ID" value="NZ_JAAIWL010000026.1"/>
</dbReference>
<evidence type="ECO:0008006" key="4">
    <source>
        <dbReference type="Google" id="ProtNLM"/>
    </source>
</evidence>
<feature type="transmembrane region" description="Helical" evidence="1">
    <location>
        <begin position="171"/>
        <end position="195"/>
    </location>
</feature>
<name>A0A0Q3WSL7_9BACI</name>
<evidence type="ECO:0000313" key="3">
    <source>
        <dbReference type="Proteomes" id="UP000051888"/>
    </source>
</evidence>
<dbReference type="AlphaFoldDB" id="A0A0Q3WSL7"/>
<dbReference type="InterPro" id="IPR018710">
    <property type="entry name" value="DUF2232"/>
</dbReference>
<dbReference type="Pfam" id="PF09991">
    <property type="entry name" value="DUF2232"/>
    <property type="match status" value="1"/>
</dbReference>
<reference evidence="2 3" key="1">
    <citation type="submission" date="2015-09" db="EMBL/GenBank/DDBJ databases">
        <title>Genome sequencing project for genomic taxonomy and phylogenomics of Bacillus-like bacteria.</title>
        <authorList>
            <person name="Liu B."/>
            <person name="Wang J."/>
            <person name="Zhu Y."/>
            <person name="Liu G."/>
            <person name="Chen Q."/>
            <person name="Chen Z."/>
            <person name="Lan J."/>
            <person name="Che J."/>
            <person name="Ge C."/>
            <person name="Shi H."/>
            <person name="Pan Z."/>
            <person name="Liu X."/>
        </authorList>
    </citation>
    <scope>NUCLEOTIDE SEQUENCE [LARGE SCALE GENOMIC DNA]</scope>
    <source>
        <strain evidence="2 3">LMG 18435</strain>
    </source>
</reference>
<evidence type="ECO:0000256" key="1">
    <source>
        <dbReference type="SAM" id="Phobius"/>
    </source>
</evidence>
<dbReference type="STRING" id="157838.AN964_20210"/>
<keyword evidence="1" id="KW-0472">Membrane</keyword>
<keyword evidence="1" id="KW-0812">Transmembrane</keyword>